<dbReference type="GO" id="GO:0016740">
    <property type="term" value="F:transferase activity"/>
    <property type="evidence" value="ECO:0007669"/>
    <property type="project" value="UniProtKB-KW"/>
</dbReference>
<keyword evidence="6" id="KW-0479">Metal-binding</keyword>
<keyword evidence="2" id="KW-0762">Sugar transport</keyword>
<dbReference type="GO" id="GO:0009401">
    <property type="term" value="P:phosphoenolpyruvate-dependent sugar phosphotransferase system"/>
    <property type="evidence" value="ECO:0007669"/>
    <property type="project" value="UniProtKB-KW"/>
</dbReference>
<keyword evidence="9" id="KW-1185">Reference proteome</keyword>
<dbReference type="KEGG" id="mcou:NCTC10179_00137"/>
<dbReference type="PROSITE" id="PS51095">
    <property type="entry name" value="PTS_EIIA_TYPE_3"/>
    <property type="match status" value="1"/>
</dbReference>
<dbReference type="GO" id="GO:0046872">
    <property type="term" value="F:metal ion binding"/>
    <property type="evidence" value="ECO:0007669"/>
    <property type="project" value="UniProtKB-KW"/>
</dbReference>
<accession>A0A449B5U5</accession>
<feature type="modified residue" description="Phosphohistidine; by HPr" evidence="7">
    <location>
        <position position="77"/>
    </location>
</feature>
<organism evidence="8 9">
    <name type="scientific">Mycoplasmopsis columboralis</name>
    <dbReference type="NCBI Taxonomy" id="171282"/>
    <lineage>
        <taxon>Bacteria</taxon>
        <taxon>Bacillati</taxon>
        <taxon>Mycoplasmatota</taxon>
        <taxon>Mycoplasmoidales</taxon>
        <taxon>Metamycoplasmataceae</taxon>
        <taxon>Mycoplasmopsis</taxon>
    </lineage>
</organism>
<evidence type="ECO:0000256" key="5">
    <source>
        <dbReference type="PIRSR" id="PIRSR000699-1"/>
    </source>
</evidence>
<sequence>MENKIEQHCFEIISFSGGAKALFLEAVDLAMEFKFEEAAAKIKEGKDILKQGHQAHAELLTMDVNGEMPHMPLLLVHAEDQFMSSEDALTLANKTLKLMKVISEKLK</sequence>
<gene>
    <name evidence="8" type="primary">lacF</name>
    <name evidence="8" type="ORF">NCTC10179_00137</name>
</gene>
<evidence type="ECO:0000256" key="3">
    <source>
        <dbReference type="ARBA" id="ARBA00022679"/>
    </source>
</evidence>
<evidence type="ECO:0000256" key="6">
    <source>
        <dbReference type="PIRSR" id="PIRSR000699-2"/>
    </source>
</evidence>
<dbReference type="SUPFAM" id="SSF46973">
    <property type="entry name" value="Enzyme IIa from lactose specific PTS, IIa-lac"/>
    <property type="match status" value="1"/>
</dbReference>
<dbReference type="PANTHER" id="PTHR34382">
    <property type="entry name" value="PTS SYSTEM N,N'-DIACETYLCHITOBIOSE-SPECIFIC EIIA COMPONENT"/>
    <property type="match status" value="1"/>
</dbReference>
<dbReference type="PANTHER" id="PTHR34382:SF7">
    <property type="entry name" value="PTS SYSTEM N,N'-DIACETYLCHITOBIOSE-SPECIFIC EIIA COMPONENT"/>
    <property type="match status" value="1"/>
</dbReference>
<keyword evidence="1" id="KW-0813">Transport</keyword>
<evidence type="ECO:0000256" key="4">
    <source>
        <dbReference type="ARBA" id="ARBA00022683"/>
    </source>
</evidence>
<keyword evidence="3 8" id="KW-0808">Transferase</keyword>
<dbReference type="PIRSF" id="PIRSF000699">
    <property type="entry name" value="PTS_IILac_III"/>
    <property type="match status" value="1"/>
</dbReference>
<evidence type="ECO:0000313" key="9">
    <source>
        <dbReference type="Proteomes" id="UP000289497"/>
    </source>
</evidence>
<dbReference type="InterPro" id="IPR036542">
    <property type="entry name" value="PTS_IIA_lac/cel_sf"/>
</dbReference>
<dbReference type="AlphaFoldDB" id="A0A449B5U5"/>
<evidence type="ECO:0000256" key="2">
    <source>
        <dbReference type="ARBA" id="ARBA00022597"/>
    </source>
</evidence>
<evidence type="ECO:0000256" key="7">
    <source>
        <dbReference type="PROSITE-ProRule" id="PRU00418"/>
    </source>
</evidence>
<dbReference type="RefSeq" id="WP_036434518.1">
    <property type="nucleotide sequence ID" value="NZ_LR215039.1"/>
</dbReference>
<comment type="cofactor">
    <cofactor evidence="6">
        <name>Mg(2+)</name>
        <dbReference type="ChEBI" id="CHEBI:18420"/>
    </cofactor>
    <text evidence="6">Binds 1 Mg(2+) ion per trimer.</text>
</comment>
<dbReference type="EMBL" id="LR215039">
    <property type="protein sequence ID" value="VEU75980.1"/>
    <property type="molecule type" value="Genomic_DNA"/>
</dbReference>
<dbReference type="InterPro" id="IPR003188">
    <property type="entry name" value="PTS_IIA_lac/cel"/>
</dbReference>
<dbReference type="OrthoDB" id="398956at2"/>
<feature type="active site" description="Tele-phosphohistidine intermediate" evidence="5">
    <location>
        <position position="77"/>
    </location>
</feature>
<dbReference type="Pfam" id="PF02255">
    <property type="entry name" value="PTS_IIA"/>
    <property type="match status" value="1"/>
</dbReference>
<evidence type="ECO:0000313" key="8">
    <source>
        <dbReference type="EMBL" id="VEU75980.1"/>
    </source>
</evidence>
<dbReference type="Proteomes" id="UP000289497">
    <property type="component" value="Chromosome"/>
</dbReference>
<proteinExistence type="predicted"/>
<name>A0A449B5U5_9BACT</name>
<keyword evidence="6" id="KW-0460">Magnesium</keyword>
<reference evidence="8 9" key="1">
    <citation type="submission" date="2019-01" db="EMBL/GenBank/DDBJ databases">
        <authorList>
            <consortium name="Pathogen Informatics"/>
        </authorList>
    </citation>
    <scope>NUCLEOTIDE SEQUENCE [LARGE SCALE GENOMIC DNA]</scope>
    <source>
        <strain evidence="8 9">NCTC10179</strain>
    </source>
</reference>
<feature type="binding site" evidence="6">
    <location>
        <position position="80"/>
    </location>
    <ligand>
        <name>Mg(2+)</name>
        <dbReference type="ChEBI" id="CHEBI:18420"/>
        <note>ligand shared between all trimeric partners</note>
    </ligand>
</feature>
<protein>
    <submittedName>
        <fullName evidence="8">Lactose-specific phosphotransferase enzyme IIA component</fullName>
        <ecNumber evidence="8">2.7.1.-</ecNumber>
    </submittedName>
</protein>
<dbReference type="EC" id="2.7.1.-" evidence="8"/>
<dbReference type="Gene3D" id="1.20.58.80">
    <property type="entry name" value="Phosphotransferase system, lactose/cellobiose-type IIA subunit"/>
    <property type="match status" value="1"/>
</dbReference>
<evidence type="ECO:0000256" key="1">
    <source>
        <dbReference type="ARBA" id="ARBA00022448"/>
    </source>
</evidence>
<keyword evidence="4" id="KW-0598">Phosphotransferase system</keyword>